<dbReference type="SUPFAM" id="SSF54060">
    <property type="entry name" value="His-Me finger endonucleases"/>
    <property type="match status" value="1"/>
</dbReference>
<evidence type="ECO:0000259" key="1">
    <source>
        <dbReference type="Pfam" id="PF07463"/>
    </source>
</evidence>
<evidence type="ECO:0000313" key="4">
    <source>
        <dbReference type="Proteomes" id="UP000253277"/>
    </source>
</evidence>
<feature type="domain" description="NUMOD4" evidence="1">
    <location>
        <begin position="5"/>
        <end position="48"/>
    </location>
</feature>
<evidence type="ECO:0000259" key="2">
    <source>
        <dbReference type="Pfam" id="PF13392"/>
    </source>
</evidence>
<dbReference type="InterPro" id="IPR044925">
    <property type="entry name" value="His-Me_finger_sf"/>
</dbReference>
<accession>A0A2Z5HRT1</accession>
<dbReference type="GeneID" id="54996843"/>
<evidence type="ECO:0008006" key="5">
    <source>
        <dbReference type="Google" id="ProtNLM"/>
    </source>
</evidence>
<dbReference type="Proteomes" id="UP000253277">
    <property type="component" value="Segment"/>
</dbReference>
<feature type="domain" description="HNH nuclease" evidence="2">
    <location>
        <begin position="57"/>
        <end position="103"/>
    </location>
</feature>
<name>A0A2Z5HRT1_9CAUD</name>
<dbReference type="EMBL" id="MH370386">
    <property type="protein sequence ID" value="AXC42576.1"/>
    <property type="molecule type" value="Genomic_DNA"/>
</dbReference>
<dbReference type="Gene3D" id="1.10.10.60">
    <property type="entry name" value="Homeodomain-like"/>
    <property type="match status" value="1"/>
</dbReference>
<dbReference type="InterPro" id="IPR010902">
    <property type="entry name" value="NUMOD4"/>
</dbReference>
<protein>
    <recommendedName>
        <fullName evidence="5">HNH homing endonuclease</fullName>
    </recommendedName>
</protein>
<organism evidence="3 4">
    <name type="scientific">Salmonella phage S147</name>
    <dbReference type="NCBI Taxonomy" id="2231362"/>
    <lineage>
        <taxon>Viruses</taxon>
        <taxon>Duplodnaviria</taxon>
        <taxon>Heunggongvirae</taxon>
        <taxon>Uroviricota</taxon>
        <taxon>Caudoviricetes</taxon>
        <taxon>Demerecviridae</taxon>
        <taxon>Markadamsvirinae</taxon>
        <taxon>Epseptimavirus</taxon>
        <taxon>Epseptimavirus S147</taxon>
    </lineage>
</organism>
<reference evidence="4" key="1">
    <citation type="submission" date="2018-05" db="EMBL/GenBank/DDBJ databases">
        <title>Host range determinants of Salmonella infecting bacteriophages.</title>
        <authorList>
            <person name="Gencay Y.E."/>
        </authorList>
    </citation>
    <scope>NUCLEOTIDE SEQUENCE [LARGE SCALE GENOMIC DNA]</scope>
</reference>
<proteinExistence type="predicted"/>
<dbReference type="KEGG" id="vg:54996843"/>
<dbReference type="Pfam" id="PF07463">
    <property type="entry name" value="NUMOD4"/>
    <property type="match status" value="1"/>
</dbReference>
<keyword evidence="4" id="KW-1185">Reference proteome</keyword>
<dbReference type="InterPro" id="IPR003615">
    <property type="entry name" value="HNH_nuc"/>
</dbReference>
<sequence length="159" mass="18457">MDVGMIWIQITEYPNYAVSEDGEVKNISRGRLLTPHIDRDGYVIYTLYNKGKPKKLKAHRLVAQYHLDLPDNWENLPVNHKDGDKQNNHKSNVEWSTILENNRHARINGLTTDALTVEQVWEIRSLLIQGRSNTEIAKIYKVDQSTISNIKTGRTWNYV</sequence>
<evidence type="ECO:0000313" key="3">
    <source>
        <dbReference type="EMBL" id="AXC42576.1"/>
    </source>
</evidence>
<dbReference type="GO" id="GO:0016788">
    <property type="term" value="F:hydrolase activity, acting on ester bonds"/>
    <property type="evidence" value="ECO:0007669"/>
    <property type="project" value="InterPro"/>
</dbReference>
<dbReference type="Gene3D" id="3.90.75.20">
    <property type="match status" value="1"/>
</dbReference>
<dbReference type="RefSeq" id="YP_009806017.1">
    <property type="nucleotide sequence ID" value="NC_048012.1"/>
</dbReference>
<dbReference type="Pfam" id="PF13392">
    <property type="entry name" value="HNH_3"/>
    <property type="match status" value="1"/>
</dbReference>